<protein>
    <submittedName>
        <fullName evidence="1">Uncharacterized protein</fullName>
    </submittedName>
</protein>
<accession>A0ABD1MYC8</accession>
<organism evidence="1 2">
    <name type="scientific">Flemingia macrophylla</name>
    <dbReference type="NCBI Taxonomy" id="520843"/>
    <lineage>
        <taxon>Eukaryota</taxon>
        <taxon>Viridiplantae</taxon>
        <taxon>Streptophyta</taxon>
        <taxon>Embryophyta</taxon>
        <taxon>Tracheophyta</taxon>
        <taxon>Spermatophyta</taxon>
        <taxon>Magnoliopsida</taxon>
        <taxon>eudicotyledons</taxon>
        <taxon>Gunneridae</taxon>
        <taxon>Pentapetalae</taxon>
        <taxon>rosids</taxon>
        <taxon>fabids</taxon>
        <taxon>Fabales</taxon>
        <taxon>Fabaceae</taxon>
        <taxon>Papilionoideae</taxon>
        <taxon>50 kb inversion clade</taxon>
        <taxon>NPAAA clade</taxon>
        <taxon>indigoferoid/millettioid clade</taxon>
        <taxon>Phaseoleae</taxon>
        <taxon>Flemingia</taxon>
    </lineage>
</organism>
<sequence>MSDMAKTLYRPSYTVPRLYRRLCSSPSEIAVTIISIDHSSLYNPLEHSHQPSSDSELVKHLKGIIKGVGGVRPVVVKALGACRPLSKTITQGDNRDLESESPDGT</sequence>
<comment type="caution">
    <text evidence="1">The sequence shown here is derived from an EMBL/GenBank/DDBJ whole genome shotgun (WGS) entry which is preliminary data.</text>
</comment>
<keyword evidence="2" id="KW-1185">Reference proteome</keyword>
<proteinExistence type="predicted"/>
<gene>
    <name evidence="1" type="ORF">Fmac_008591</name>
</gene>
<name>A0ABD1MYC8_9FABA</name>
<evidence type="ECO:0000313" key="1">
    <source>
        <dbReference type="EMBL" id="KAL2340651.1"/>
    </source>
</evidence>
<reference evidence="1 2" key="1">
    <citation type="submission" date="2024-08" db="EMBL/GenBank/DDBJ databases">
        <title>Insights into the chromosomal genome structure of Flemingia macrophylla.</title>
        <authorList>
            <person name="Ding Y."/>
            <person name="Zhao Y."/>
            <person name="Bi W."/>
            <person name="Wu M."/>
            <person name="Zhao G."/>
            <person name="Gong Y."/>
            <person name="Li W."/>
            <person name="Zhang P."/>
        </authorList>
    </citation>
    <scope>NUCLEOTIDE SEQUENCE [LARGE SCALE GENOMIC DNA]</scope>
    <source>
        <strain evidence="1">DYQJB</strain>
        <tissue evidence="1">Leaf</tissue>
    </source>
</reference>
<dbReference type="Proteomes" id="UP001603857">
    <property type="component" value="Unassembled WGS sequence"/>
</dbReference>
<dbReference type="EMBL" id="JBGMDY010000003">
    <property type="protein sequence ID" value="KAL2340651.1"/>
    <property type="molecule type" value="Genomic_DNA"/>
</dbReference>
<dbReference type="AlphaFoldDB" id="A0ABD1MYC8"/>
<evidence type="ECO:0000313" key="2">
    <source>
        <dbReference type="Proteomes" id="UP001603857"/>
    </source>
</evidence>